<gene>
    <name evidence="1" type="ORF">LSH36_2060g00002</name>
</gene>
<dbReference type="AlphaFoldDB" id="A0AAD9IR16"/>
<dbReference type="PROSITE" id="PS51257">
    <property type="entry name" value="PROKAR_LIPOPROTEIN"/>
    <property type="match status" value="1"/>
</dbReference>
<sequence>MKVKVAVIAVLLLACSCLLTSYKRSRILISDIQPTVTFDWNKRFSFVPNDIRNCRELLFEKEELPKSFMDNYKRYLNTVTKMTRNVSQIEGYTAKIKEAFRAYLELASHSSVKTICETGFNAGHSTFGWLTINPDVHVYTFDIGQHSYSKPLADHLQDLYPERFHITWGDSTKTLPEFRRQHVDVSCDLIIIDGGHTTDICRSDLLNFKKMANKESVIILDNYPQKSWNFEKTLGDVWERAKRNGKISEIFRCHVDRIPHDFGFSVGRFINN</sequence>
<name>A0AAD9IR16_9ANNE</name>
<dbReference type="Proteomes" id="UP001208570">
    <property type="component" value="Unassembled WGS sequence"/>
</dbReference>
<proteinExistence type="predicted"/>
<evidence type="ECO:0000313" key="2">
    <source>
        <dbReference type="Proteomes" id="UP001208570"/>
    </source>
</evidence>
<organism evidence="1 2">
    <name type="scientific">Paralvinella palmiformis</name>
    <dbReference type="NCBI Taxonomy" id="53620"/>
    <lineage>
        <taxon>Eukaryota</taxon>
        <taxon>Metazoa</taxon>
        <taxon>Spiralia</taxon>
        <taxon>Lophotrochozoa</taxon>
        <taxon>Annelida</taxon>
        <taxon>Polychaeta</taxon>
        <taxon>Sedentaria</taxon>
        <taxon>Canalipalpata</taxon>
        <taxon>Terebellida</taxon>
        <taxon>Terebelliformia</taxon>
        <taxon>Alvinellidae</taxon>
        <taxon>Paralvinella</taxon>
    </lineage>
</organism>
<reference evidence="1" key="1">
    <citation type="journal article" date="2023" name="Mol. Biol. Evol.">
        <title>Third-Generation Sequencing Reveals the Adaptive Role of the Epigenome in Three Deep-Sea Polychaetes.</title>
        <authorList>
            <person name="Perez M."/>
            <person name="Aroh O."/>
            <person name="Sun Y."/>
            <person name="Lan Y."/>
            <person name="Juniper S.K."/>
            <person name="Young C.R."/>
            <person name="Angers B."/>
            <person name="Qian P.Y."/>
        </authorList>
    </citation>
    <scope>NUCLEOTIDE SEQUENCE</scope>
    <source>
        <strain evidence="1">P08H-3</strain>
    </source>
</reference>
<keyword evidence="2" id="KW-1185">Reference proteome</keyword>
<dbReference type="SUPFAM" id="SSF53335">
    <property type="entry name" value="S-adenosyl-L-methionine-dependent methyltransferases"/>
    <property type="match status" value="1"/>
</dbReference>
<dbReference type="Pfam" id="PF13578">
    <property type="entry name" value="Methyltransf_24"/>
    <property type="match status" value="1"/>
</dbReference>
<protein>
    <submittedName>
        <fullName evidence="1">Uncharacterized protein</fullName>
    </submittedName>
</protein>
<dbReference type="EMBL" id="JAODUP010002057">
    <property type="protein sequence ID" value="KAK2139071.1"/>
    <property type="molecule type" value="Genomic_DNA"/>
</dbReference>
<comment type="caution">
    <text evidence="1">The sequence shown here is derived from an EMBL/GenBank/DDBJ whole genome shotgun (WGS) entry which is preliminary data.</text>
</comment>
<evidence type="ECO:0000313" key="1">
    <source>
        <dbReference type="EMBL" id="KAK2139071.1"/>
    </source>
</evidence>
<dbReference type="Gene3D" id="3.40.50.150">
    <property type="entry name" value="Vaccinia Virus protein VP39"/>
    <property type="match status" value="1"/>
</dbReference>
<dbReference type="InterPro" id="IPR029063">
    <property type="entry name" value="SAM-dependent_MTases_sf"/>
</dbReference>
<accession>A0AAD9IR16</accession>